<dbReference type="Proteomes" id="UP000494249">
    <property type="component" value="Unassembled WGS sequence"/>
</dbReference>
<dbReference type="AlphaFoldDB" id="A0A6J5CET4"/>
<protein>
    <submittedName>
        <fullName evidence="2">Uncharacterized protein</fullName>
    </submittedName>
</protein>
<dbReference type="EMBL" id="CADIKB010000046">
    <property type="protein sequence ID" value="CAB3733063.1"/>
    <property type="molecule type" value="Genomic_DNA"/>
</dbReference>
<sequence length="136" mass="14572">MKKILTLALIAAACAAHADEGHVVQRNYMATGAADLQPVDANIADGHVHLAFRPGQFDLAHPDTFPAVSSLDDDGREKPVDFYASTEKGRLEYLLSGTPSTIFLEQGKREVILVAQPNCAIEGVKIEGSGRITCPK</sequence>
<organism evidence="2 3">
    <name type="scientific">Paraburkholderia phenoliruptrix</name>
    <dbReference type="NCBI Taxonomy" id="252970"/>
    <lineage>
        <taxon>Bacteria</taxon>
        <taxon>Pseudomonadati</taxon>
        <taxon>Pseudomonadota</taxon>
        <taxon>Betaproteobacteria</taxon>
        <taxon>Burkholderiales</taxon>
        <taxon>Burkholderiaceae</taxon>
        <taxon>Paraburkholderia</taxon>
    </lineage>
</organism>
<feature type="signal peptide" evidence="1">
    <location>
        <begin position="1"/>
        <end position="18"/>
    </location>
</feature>
<evidence type="ECO:0000256" key="1">
    <source>
        <dbReference type="SAM" id="SignalP"/>
    </source>
</evidence>
<reference evidence="2 3" key="1">
    <citation type="submission" date="2020-04" db="EMBL/GenBank/DDBJ databases">
        <authorList>
            <person name="De Canck E."/>
        </authorList>
    </citation>
    <scope>NUCLEOTIDE SEQUENCE [LARGE SCALE GENOMIC DNA]</scope>
    <source>
        <strain evidence="2 3">LMG 22037</strain>
    </source>
</reference>
<dbReference type="RefSeq" id="WP_035482953.1">
    <property type="nucleotide sequence ID" value="NZ_CADFGL010000043.1"/>
</dbReference>
<proteinExistence type="predicted"/>
<feature type="chain" id="PRO_5027043125" evidence="1">
    <location>
        <begin position="19"/>
        <end position="136"/>
    </location>
</feature>
<gene>
    <name evidence="2" type="ORF">LMG22037_05763</name>
</gene>
<evidence type="ECO:0000313" key="3">
    <source>
        <dbReference type="Proteomes" id="UP000494249"/>
    </source>
</evidence>
<evidence type="ECO:0000313" key="2">
    <source>
        <dbReference type="EMBL" id="CAB3733063.1"/>
    </source>
</evidence>
<name>A0A6J5CET4_9BURK</name>
<accession>A0A6J5CET4</accession>
<keyword evidence="1" id="KW-0732">Signal</keyword>